<reference evidence="2 3" key="1">
    <citation type="submission" date="2018-09" db="EMBL/GenBank/DDBJ databases">
        <title>Genome sequencing of Lachnoanaerobaculum umeaense DSM 23576.</title>
        <authorList>
            <person name="Kook J.-K."/>
            <person name="Park S.-N."/>
            <person name="Lim Y.K."/>
        </authorList>
    </citation>
    <scope>NUCLEOTIDE SEQUENCE [LARGE SCALE GENOMIC DNA]</scope>
    <source>
        <strain evidence="3">DSM 23576 \ CCUG 58757</strain>
    </source>
</reference>
<name>A0A385Q1M8_9FIRM</name>
<keyword evidence="3" id="KW-1185">Reference proteome</keyword>
<dbReference type="AlphaFoldDB" id="A0A385Q1M8"/>
<feature type="domain" description="DUF1653" evidence="1">
    <location>
        <begin position="10"/>
        <end position="73"/>
    </location>
</feature>
<dbReference type="OrthoDB" id="371169at2"/>
<organism evidence="2 3">
    <name type="scientific">Lachnoanaerobaculum umeaense</name>
    <dbReference type="NCBI Taxonomy" id="617123"/>
    <lineage>
        <taxon>Bacteria</taxon>
        <taxon>Bacillati</taxon>
        <taxon>Bacillota</taxon>
        <taxon>Clostridia</taxon>
        <taxon>Lachnospirales</taxon>
        <taxon>Lachnospiraceae</taxon>
        <taxon>Lachnoanaerobaculum</taxon>
    </lineage>
</organism>
<dbReference type="InterPro" id="IPR023387">
    <property type="entry name" value="DUF1653-like_dom"/>
</dbReference>
<dbReference type="Gene3D" id="2.30.30.320">
    <property type="entry name" value="DUF1653-like domain"/>
    <property type="match status" value="1"/>
</dbReference>
<gene>
    <name evidence="2" type="ORF">D4A81_06755</name>
</gene>
<evidence type="ECO:0000313" key="2">
    <source>
        <dbReference type="EMBL" id="AYA99659.1"/>
    </source>
</evidence>
<evidence type="ECO:0000313" key="3">
    <source>
        <dbReference type="Proteomes" id="UP000265562"/>
    </source>
</evidence>
<dbReference type="Pfam" id="PF07866">
    <property type="entry name" value="DUF1653"/>
    <property type="match status" value="1"/>
</dbReference>
<dbReference type="KEGG" id="lua:D4A81_06755"/>
<evidence type="ECO:0000259" key="1">
    <source>
        <dbReference type="Pfam" id="PF07866"/>
    </source>
</evidence>
<sequence length="182" mass="21638">MRDNPKPGEFYKHFKNKIYQIVNIATHSETKEKLVIYQALYGDFGVYARPLDMFLSEVDKEKYPDVGQRYRFEKIDISEQVEKTEALDKSEDEELKKDVIDSSEVEDTKFAEDYFIKFLEAEDFSTKKKILLANKSFITEKQLDAMFDIYGLKRKRIDIEIDIADFIAYLNMQQHFEGKRLR</sequence>
<dbReference type="RefSeq" id="WP_111524207.1">
    <property type="nucleotide sequence ID" value="NZ_CP032364.1"/>
</dbReference>
<dbReference type="Proteomes" id="UP000265562">
    <property type="component" value="Chromosome"/>
</dbReference>
<proteinExistence type="predicted"/>
<protein>
    <submittedName>
        <fullName evidence="2">DUF1653 domain-containing protein</fullName>
    </submittedName>
</protein>
<accession>A0A385Q1M8</accession>
<dbReference type="InterPro" id="IPR037135">
    <property type="entry name" value="DUF1653-like_dom_sf"/>
</dbReference>
<dbReference type="EMBL" id="CP032364">
    <property type="protein sequence ID" value="AYA99659.1"/>
    <property type="molecule type" value="Genomic_DNA"/>
</dbReference>